<reference evidence="1 2" key="1">
    <citation type="submission" date="2017-02" db="EMBL/GenBank/DDBJ databases">
        <authorList>
            <person name="Peterson S.W."/>
        </authorList>
    </citation>
    <scope>NUCLEOTIDE SEQUENCE [LARGE SCALE GENOMIC DNA]</scope>
    <source>
        <strain evidence="1 2">ATCC 17233</strain>
    </source>
</reference>
<organism evidence="1 2">
    <name type="scientific">Eubacterium ruminantium</name>
    <dbReference type="NCBI Taxonomy" id="42322"/>
    <lineage>
        <taxon>Bacteria</taxon>
        <taxon>Bacillati</taxon>
        <taxon>Bacillota</taxon>
        <taxon>Clostridia</taxon>
        <taxon>Eubacteriales</taxon>
        <taxon>Eubacteriaceae</taxon>
        <taxon>Eubacterium</taxon>
    </lineage>
</organism>
<dbReference type="EMBL" id="FUXA01000025">
    <property type="protein sequence ID" value="SKA06229.1"/>
    <property type="molecule type" value="Genomic_DNA"/>
</dbReference>
<dbReference type="AlphaFoldDB" id="A0A1T4QR18"/>
<dbReference type="Proteomes" id="UP000189857">
    <property type="component" value="Unassembled WGS sequence"/>
</dbReference>
<keyword evidence="2" id="KW-1185">Reference proteome</keyword>
<evidence type="ECO:0000313" key="1">
    <source>
        <dbReference type="EMBL" id="SKA06229.1"/>
    </source>
</evidence>
<sequence>MNYFIGQGTSVTKEFETLNEMFEFHKKMSDEDRHFCKLYDKEKHRIADGWNIQYDYTDETKWRVW</sequence>
<evidence type="ECO:0000313" key="2">
    <source>
        <dbReference type="Proteomes" id="UP000189857"/>
    </source>
</evidence>
<dbReference type="RefSeq" id="WP_078788260.1">
    <property type="nucleotide sequence ID" value="NZ_FMTO01000014.1"/>
</dbReference>
<proteinExistence type="predicted"/>
<gene>
    <name evidence="1" type="ORF">SAMN02745110_02486</name>
</gene>
<protein>
    <submittedName>
        <fullName evidence="1">Uncharacterized protein</fullName>
    </submittedName>
</protein>
<name>A0A1T4QR18_9FIRM</name>
<dbReference type="OrthoDB" id="1651388at2"/>
<accession>A0A1T4QR18</accession>